<accession>A0A2K1IHV5</accession>
<dbReference type="CDD" id="cd02440">
    <property type="entry name" value="AdoMet_MTases"/>
    <property type="match status" value="1"/>
</dbReference>
<keyword evidence="7" id="KW-1133">Transmembrane helix</keyword>
<dbReference type="InterPro" id="IPR004159">
    <property type="entry name" value="Put_SAM_MeTrfase"/>
</dbReference>
<dbReference type="Pfam" id="PF03141">
    <property type="entry name" value="Methyltransf_29"/>
    <property type="match status" value="1"/>
</dbReference>
<dbReference type="Gramene" id="Pp3c23_2060V3.1">
    <property type="protein sequence ID" value="Pp3c23_2060V3.1"/>
    <property type="gene ID" value="Pp3c23_2060"/>
</dbReference>
<keyword evidence="7" id="KW-0472">Membrane</keyword>
<keyword evidence="4" id="KW-0735">Signal-anchor</keyword>
<evidence type="ECO:0000256" key="7">
    <source>
        <dbReference type="SAM" id="Phobius"/>
    </source>
</evidence>
<dbReference type="RefSeq" id="XP_073386692.1">
    <property type="nucleotide sequence ID" value="XM_073530591.1"/>
</dbReference>
<evidence type="ECO:0000256" key="6">
    <source>
        <dbReference type="SAM" id="MobiDB-lite"/>
    </source>
</evidence>
<dbReference type="SUPFAM" id="SSF53335">
    <property type="entry name" value="S-adenosyl-L-methionine-dependent methyltransferases"/>
    <property type="match status" value="2"/>
</dbReference>
<dbReference type="PaxDb" id="3218-PP1S82_55V6.1"/>
<dbReference type="Proteomes" id="UP000006727">
    <property type="component" value="Chromosome 23"/>
</dbReference>
<proteinExistence type="inferred from homology"/>
<feature type="compositionally biased region" description="Basic and acidic residues" evidence="6">
    <location>
        <begin position="244"/>
        <end position="259"/>
    </location>
</feature>
<dbReference type="Gramene" id="Pp3c23_2063V3.1">
    <property type="protein sequence ID" value="Pp3c23_2063V3.1"/>
    <property type="gene ID" value="Pp3c23_2063"/>
</dbReference>
<organism evidence="8">
    <name type="scientific">Physcomitrium patens</name>
    <name type="common">Spreading-leaved earth moss</name>
    <name type="synonym">Physcomitrella patens</name>
    <dbReference type="NCBI Taxonomy" id="3218"/>
    <lineage>
        <taxon>Eukaryota</taxon>
        <taxon>Viridiplantae</taxon>
        <taxon>Streptophyta</taxon>
        <taxon>Embryophyta</taxon>
        <taxon>Bryophyta</taxon>
        <taxon>Bryophytina</taxon>
        <taxon>Bryopsida</taxon>
        <taxon>Funariidae</taxon>
        <taxon>Funariales</taxon>
        <taxon>Funariaceae</taxon>
        <taxon>Physcomitrium</taxon>
    </lineage>
</organism>
<dbReference type="GO" id="GO:0005737">
    <property type="term" value="C:cytoplasm"/>
    <property type="evidence" value="ECO:0000318"/>
    <property type="project" value="GO_Central"/>
</dbReference>
<keyword evidence="7" id="KW-0812">Transmembrane</keyword>
<reference evidence="8 10" key="2">
    <citation type="journal article" date="2018" name="Plant J.">
        <title>The Physcomitrella patens chromosome-scale assembly reveals moss genome structure and evolution.</title>
        <authorList>
            <person name="Lang D."/>
            <person name="Ullrich K.K."/>
            <person name="Murat F."/>
            <person name="Fuchs J."/>
            <person name="Jenkins J."/>
            <person name="Haas F.B."/>
            <person name="Piednoel M."/>
            <person name="Gundlach H."/>
            <person name="Van Bel M."/>
            <person name="Meyberg R."/>
            <person name="Vives C."/>
            <person name="Morata J."/>
            <person name="Symeonidi A."/>
            <person name="Hiss M."/>
            <person name="Muchero W."/>
            <person name="Kamisugi Y."/>
            <person name="Saleh O."/>
            <person name="Blanc G."/>
            <person name="Decker E.L."/>
            <person name="van Gessel N."/>
            <person name="Grimwood J."/>
            <person name="Hayes R.D."/>
            <person name="Graham S.W."/>
            <person name="Gunter L.E."/>
            <person name="McDaniel S.F."/>
            <person name="Hoernstein S.N.W."/>
            <person name="Larsson A."/>
            <person name="Li F.W."/>
            <person name="Perroud P.F."/>
            <person name="Phillips J."/>
            <person name="Ranjan P."/>
            <person name="Rokshar D.S."/>
            <person name="Rothfels C.J."/>
            <person name="Schneider L."/>
            <person name="Shu S."/>
            <person name="Stevenson D.W."/>
            <person name="Thummler F."/>
            <person name="Tillich M."/>
            <person name="Villarreal Aguilar J.C."/>
            <person name="Widiez T."/>
            <person name="Wong G.K."/>
            <person name="Wymore A."/>
            <person name="Zhang Y."/>
            <person name="Zimmer A.D."/>
            <person name="Quatrano R.S."/>
            <person name="Mayer K.F.X."/>
            <person name="Goodstein D."/>
            <person name="Casacuberta J.M."/>
            <person name="Vandepoele K."/>
            <person name="Reski R."/>
            <person name="Cuming A.C."/>
            <person name="Tuskan G.A."/>
            <person name="Maumus F."/>
            <person name="Salse J."/>
            <person name="Schmutz J."/>
            <person name="Rensing S.A."/>
        </authorList>
    </citation>
    <scope>NUCLEOTIDE SEQUENCE [LARGE SCALE GENOMIC DNA]</scope>
    <source>
        <strain evidence="9 10">cv. Gransden 2004</strain>
    </source>
</reference>
<dbReference type="EnsemblPlants" id="Pp3c23_2060V3.1">
    <property type="protein sequence ID" value="Pp3c23_2060V3.1"/>
    <property type="gene ID" value="Pp3c23_2060"/>
</dbReference>
<evidence type="ECO:0000256" key="4">
    <source>
        <dbReference type="ARBA" id="ARBA00022968"/>
    </source>
</evidence>
<dbReference type="AlphaFoldDB" id="A0A2K1IHV5"/>
<feature type="compositionally biased region" description="Basic and acidic residues" evidence="6">
    <location>
        <begin position="123"/>
        <end position="143"/>
    </location>
</feature>
<dbReference type="InterPro" id="IPR029063">
    <property type="entry name" value="SAM-dependent_MTases_sf"/>
</dbReference>
<evidence type="ECO:0000256" key="3">
    <source>
        <dbReference type="ARBA" id="ARBA00022603"/>
    </source>
</evidence>
<evidence type="ECO:0000313" key="10">
    <source>
        <dbReference type="Proteomes" id="UP000006727"/>
    </source>
</evidence>
<feature type="transmembrane region" description="Helical" evidence="7">
    <location>
        <begin position="18"/>
        <end position="36"/>
    </location>
</feature>
<protein>
    <recommendedName>
        <fullName evidence="11">Methyltransferase</fullName>
    </recommendedName>
</protein>
<evidence type="ECO:0000256" key="1">
    <source>
        <dbReference type="ARBA" id="ARBA00004606"/>
    </source>
</evidence>
<dbReference type="EnsemblPlants" id="Pp3c23_2063V3.1">
    <property type="protein sequence ID" value="Pp3c23_2063V3.1"/>
    <property type="gene ID" value="Pp3c23_2063"/>
</dbReference>
<dbReference type="PANTHER" id="PTHR10108:SF1077">
    <property type="entry name" value="METHYLTRANSFERASE PMT27-RELATED"/>
    <property type="match status" value="1"/>
</dbReference>
<dbReference type="Gene3D" id="3.40.50.150">
    <property type="entry name" value="Vaccinia Virus protein VP39"/>
    <property type="match status" value="1"/>
</dbReference>
<feature type="region of interest" description="Disordered" evidence="6">
    <location>
        <begin position="50"/>
        <end position="287"/>
    </location>
</feature>
<name>A0A2K1IHV5_PHYPA</name>
<dbReference type="GO" id="GO:0032259">
    <property type="term" value="P:methylation"/>
    <property type="evidence" value="ECO:0007669"/>
    <property type="project" value="UniProtKB-KW"/>
</dbReference>
<reference evidence="8 10" key="1">
    <citation type="journal article" date="2008" name="Science">
        <title>The Physcomitrella genome reveals evolutionary insights into the conquest of land by plants.</title>
        <authorList>
            <person name="Rensing S."/>
            <person name="Lang D."/>
            <person name="Zimmer A."/>
            <person name="Terry A."/>
            <person name="Salamov A."/>
            <person name="Shapiro H."/>
            <person name="Nishiyama T."/>
            <person name="Perroud P.-F."/>
            <person name="Lindquist E."/>
            <person name="Kamisugi Y."/>
            <person name="Tanahashi T."/>
            <person name="Sakakibara K."/>
            <person name="Fujita T."/>
            <person name="Oishi K."/>
            <person name="Shin-I T."/>
            <person name="Kuroki Y."/>
            <person name="Toyoda A."/>
            <person name="Suzuki Y."/>
            <person name="Hashimoto A."/>
            <person name="Yamaguchi K."/>
            <person name="Sugano A."/>
            <person name="Kohara Y."/>
            <person name="Fujiyama A."/>
            <person name="Anterola A."/>
            <person name="Aoki S."/>
            <person name="Ashton N."/>
            <person name="Barbazuk W.B."/>
            <person name="Barker E."/>
            <person name="Bennetzen J."/>
            <person name="Bezanilla M."/>
            <person name="Blankenship R."/>
            <person name="Cho S.H."/>
            <person name="Dutcher S."/>
            <person name="Estelle M."/>
            <person name="Fawcett J.A."/>
            <person name="Gundlach H."/>
            <person name="Hanada K."/>
            <person name="Heyl A."/>
            <person name="Hicks K.A."/>
            <person name="Hugh J."/>
            <person name="Lohr M."/>
            <person name="Mayer K."/>
            <person name="Melkozernov A."/>
            <person name="Murata T."/>
            <person name="Nelson D."/>
            <person name="Pils B."/>
            <person name="Prigge M."/>
            <person name="Reiss B."/>
            <person name="Renner T."/>
            <person name="Rombauts S."/>
            <person name="Rushton P."/>
            <person name="Sanderfoot A."/>
            <person name="Schween G."/>
            <person name="Shiu S.-H."/>
            <person name="Stueber K."/>
            <person name="Theodoulou F.L."/>
            <person name="Tu H."/>
            <person name="Van de Peer Y."/>
            <person name="Verrier P.J."/>
            <person name="Waters E."/>
            <person name="Wood A."/>
            <person name="Yang L."/>
            <person name="Cove D."/>
            <person name="Cuming A."/>
            <person name="Hasebe M."/>
            <person name="Lucas S."/>
            <person name="Mishler D.B."/>
            <person name="Reski R."/>
            <person name="Grigoriev I."/>
            <person name="Quatrano R.S."/>
            <person name="Boore J.L."/>
        </authorList>
    </citation>
    <scope>NUCLEOTIDE SEQUENCE [LARGE SCALE GENOMIC DNA]</scope>
    <source>
        <strain evidence="9 10">cv. Gransden 2004</strain>
    </source>
</reference>
<evidence type="ECO:0000313" key="9">
    <source>
        <dbReference type="EnsemblPlants" id="Pp3c23_2060V3.1"/>
    </source>
</evidence>
<gene>
    <name evidence="9" type="primary">LOC112275928</name>
    <name evidence="8" type="ORF">PHYPA_027551</name>
</gene>
<keyword evidence="10" id="KW-1185">Reference proteome</keyword>
<dbReference type="GO" id="GO:0016020">
    <property type="term" value="C:membrane"/>
    <property type="evidence" value="ECO:0007669"/>
    <property type="project" value="UniProtKB-SubCell"/>
</dbReference>
<comment type="similarity">
    <text evidence="2">Belongs to the methyltransferase superfamily.</text>
</comment>
<dbReference type="RefSeq" id="XP_024362472.1">
    <property type="nucleotide sequence ID" value="XM_024506704.2"/>
</dbReference>
<evidence type="ECO:0008006" key="11">
    <source>
        <dbReference type="Google" id="ProtNLM"/>
    </source>
</evidence>
<dbReference type="FunCoup" id="A0A2K1IHV5">
    <property type="interactions" value="1747"/>
</dbReference>
<dbReference type="Gramene" id="Pp3c23_2063V3.2">
    <property type="protein sequence ID" value="Pp3c23_2063V3.2"/>
    <property type="gene ID" value="Pp3c23_2063"/>
</dbReference>
<feature type="compositionally biased region" description="Basic and acidic residues" evidence="6">
    <location>
        <begin position="162"/>
        <end position="175"/>
    </location>
</feature>
<sequence>MVFPKHGRQERRGPAPHVIILGSLFVAFVFIGVWVYTSPAPIEDVQYKTATQPSETIKDFEKTTDASVDAQLDDDSKDDETDKVEADQSIDENDKGEETSDESERRPEEESPEVDESTILDKSLQEERKAEEEAKKAEEEAKIAVKIGPADDEAKEDAVEDGESRTVKEEVQRDDDIGDSLVAKKHEAIEDATDESSADGTKGESQDADELPSVDTSESHTTSDPDSQDATSSWKSQDEESTEEKEATKKFTDVVKTDLEAVPETSSSEETEPATLTEEEKKIEEKQEMATTPIVIQEAVAKVEAPKYKWKLCEWRGAQDYIPCLDNKKWLTTHKQRKHYEHRERHCPTPKQLPKCLVPLPAGYKPHIKWPDSRSETWYNNVPHAGLAQYKKDQNWVKKQGEKLIFPGGGTQFKHGAGHYIDWVQKIYPTIRWGKHTRVLLDVGCGVASFGGYLYDRDVLAMSFAPRDEHEAQVQLALERGIPAFSSVMGTQRLVFSSNSFDVVHCARCRVPWHVDGGKLLLELNRVLRPGGHFVWSATPVYQDLEEDKQIWKDTTAVIEAMRWKMVAKETDEETQIGVAIFQKPATNEVYESSTGGGPEMCQDDNPNAAWYVKMTPCIYKIPDTKRSEWPEEWPLRATAVPKWLNSKDTGLYGKPAPEDFDTDTKHWERVVAKTYLPELGIDWSTIRNVMDMKAGYGGFAAALRAEKVWVLNIVPVTEPDTLPIIYDRGFIGMYHNWCEPHSTYPRTYDLLHVDHLITSVKAKECSIVHLMMEMDRILRPDGWAIFRDEKSNLVEVEEILKSLHWDVKLSFSKQNEELLAVQKKFWRPDPKESS</sequence>
<feature type="compositionally biased region" description="Basic and acidic residues" evidence="6">
    <location>
        <begin position="92"/>
        <end position="109"/>
    </location>
</feature>
<dbReference type="EMBL" id="ABEU02000023">
    <property type="protein sequence ID" value="PNR28859.1"/>
    <property type="molecule type" value="Genomic_DNA"/>
</dbReference>
<dbReference type="STRING" id="3218.A0A2K1IHV5"/>
<feature type="compositionally biased region" description="Basic and acidic residues" evidence="6">
    <location>
        <begin position="278"/>
        <end position="287"/>
    </location>
</feature>
<dbReference type="KEGG" id="ppp:112275928"/>
<dbReference type="OMA" id="VEKTMWR"/>
<comment type="subcellular location">
    <subcellularLocation>
        <location evidence="5">Endomembrane system</location>
        <topology evidence="5">Single-pass membrane protein</topology>
    </subcellularLocation>
    <subcellularLocation>
        <location evidence="1">Membrane</location>
        <topology evidence="1">Single-pass type II membrane protein</topology>
    </subcellularLocation>
</comment>
<keyword evidence="3" id="KW-0808">Transferase</keyword>
<dbReference type="GO" id="GO:0008168">
    <property type="term" value="F:methyltransferase activity"/>
    <property type="evidence" value="ECO:0007669"/>
    <property type="project" value="UniProtKB-KW"/>
</dbReference>
<dbReference type="PANTHER" id="PTHR10108">
    <property type="entry name" value="SAM-DEPENDENT METHYLTRANSFERASE"/>
    <property type="match status" value="1"/>
</dbReference>
<feature type="compositionally biased region" description="Acidic residues" evidence="6">
    <location>
        <begin position="150"/>
        <end position="161"/>
    </location>
</feature>
<evidence type="ECO:0000256" key="2">
    <source>
        <dbReference type="ARBA" id="ARBA00008361"/>
    </source>
</evidence>
<reference evidence="9" key="3">
    <citation type="submission" date="2020-12" db="UniProtKB">
        <authorList>
            <consortium name="EnsemblPlants"/>
        </authorList>
    </citation>
    <scope>IDENTIFICATION</scope>
</reference>
<keyword evidence="3" id="KW-0489">Methyltransferase</keyword>
<dbReference type="GO" id="GO:0012505">
    <property type="term" value="C:endomembrane system"/>
    <property type="evidence" value="ECO:0007669"/>
    <property type="project" value="UniProtKB-SubCell"/>
</dbReference>
<evidence type="ECO:0000256" key="5">
    <source>
        <dbReference type="ARBA" id="ARBA00037847"/>
    </source>
</evidence>
<dbReference type="OrthoDB" id="2013972at2759"/>
<feature type="compositionally biased region" description="Acidic residues" evidence="6">
    <location>
        <begin position="71"/>
        <end position="91"/>
    </location>
</feature>
<dbReference type="GeneID" id="112275928"/>
<dbReference type="EnsemblPlants" id="Pp3c23_2063V3.2">
    <property type="protein sequence ID" value="Pp3c23_2063V3.2"/>
    <property type="gene ID" value="Pp3c23_2063"/>
</dbReference>
<evidence type="ECO:0000313" key="8">
    <source>
        <dbReference type="EMBL" id="PNR28859.1"/>
    </source>
</evidence>
<feature type="compositionally biased region" description="Polar residues" evidence="6">
    <location>
        <begin position="224"/>
        <end position="235"/>
    </location>
</feature>